<dbReference type="KEGG" id="dae:Dtox_4315"/>
<feature type="region of interest" description="Disordered" evidence="1">
    <location>
        <begin position="1"/>
        <end position="28"/>
    </location>
</feature>
<dbReference type="AlphaFoldDB" id="C8W011"/>
<feature type="compositionally biased region" description="Basic residues" evidence="1">
    <location>
        <begin position="1"/>
        <end position="14"/>
    </location>
</feature>
<reference evidence="2 3" key="1">
    <citation type="journal article" date="2009" name="Stand. Genomic Sci.">
        <title>Complete genome sequence of Desulfotomaculum acetoxidans type strain (5575).</title>
        <authorList>
            <person name="Spring S."/>
            <person name="Lapidus A."/>
            <person name="Schroder M."/>
            <person name="Gleim D."/>
            <person name="Sims D."/>
            <person name="Meincke L."/>
            <person name="Glavina Del Rio T."/>
            <person name="Tice H."/>
            <person name="Copeland A."/>
            <person name="Cheng J.F."/>
            <person name="Lucas S."/>
            <person name="Chen F."/>
            <person name="Nolan M."/>
            <person name="Bruce D."/>
            <person name="Goodwin L."/>
            <person name="Pitluck S."/>
            <person name="Ivanova N."/>
            <person name="Mavromatis K."/>
            <person name="Mikhailova N."/>
            <person name="Pati A."/>
            <person name="Chen A."/>
            <person name="Palaniappan K."/>
            <person name="Land M."/>
            <person name="Hauser L."/>
            <person name="Chang Y.J."/>
            <person name="Jeffries C.D."/>
            <person name="Chain P."/>
            <person name="Saunders E."/>
            <person name="Brettin T."/>
            <person name="Detter J.C."/>
            <person name="Goker M."/>
            <person name="Bristow J."/>
            <person name="Eisen J.A."/>
            <person name="Markowitz V."/>
            <person name="Hugenholtz P."/>
            <person name="Kyrpides N.C."/>
            <person name="Klenk H.P."/>
            <person name="Han C."/>
        </authorList>
    </citation>
    <scope>NUCLEOTIDE SEQUENCE [LARGE SCALE GENOMIC DNA]</scope>
    <source>
        <strain evidence="3">ATCC 49208 / DSM 771 / VKM B-1644</strain>
    </source>
</reference>
<dbReference type="STRING" id="485916.Dtox_4315"/>
<sequence>MSNKKKGNKRKKPVKDKSKGTGNKKVIEVPETELPHLAGLVPSWRDFYQKVIEGLAQQKK</sequence>
<dbReference type="EMBL" id="CP001720">
    <property type="protein sequence ID" value="ACV64979.1"/>
    <property type="molecule type" value="Genomic_DNA"/>
</dbReference>
<evidence type="ECO:0000313" key="2">
    <source>
        <dbReference type="EMBL" id="ACV64979.1"/>
    </source>
</evidence>
<name>C8W011_DESAS</name>
<keyword evidence="3" id="KW-1185">Reference proteome</keyword>
<evidence type="ECO:0000313" key="3">
    <source>
        <dbReference type="Proteomes" id="UP000002217"/>
    </source>
</evidence>
<dbReference type="RefSeq" id="WP_015759649.1">
    <property type="nucleotide sequence ID" value="NC_013216.1"/>
</dbReference>
<accession>C8W011</accession>
<dbReference type="Proteomes" id="UP000002217">
    <property type="component" value="Chromosome"/>
</dbReference>
<evidence type="ECO:0000256" key="1">
    <source>
        <dbReference type="SAM" id="MobiDB-lite"/>
    </source>
</evidence>
<dbReference type="HOGENOM" id="CLU_2933801_0_0_9"/>
<protein>
    <submittedName>
        <fullName evidence="2">Uncharacterized protein</fullName>
    </submittedName>
</protein>
<gene>
    <name evidence="2" type="ordered locus">Dtox_4315</name>
</gene>
<proteinExistence type="predicted"/>
<organism evidence="2 3">
    <name type="scientific">Desulfofarcimen acetoxidans (strain ATCC 49208 / DSM 771 / KCTC 5769 / VKM B-1644 / 5575)</name>
    <name type="common">Desulfotomaculum acetoxidans</name>
    <dbReference type="NCBI Taxonomy" id="485916"/>
    <lineage>
        <taxon>Bacteria</taxon>
        <taxon>Bacillati</taxon>
        <taxon>Bacillota</taxon>
        <taxon>Clostridia</taxon>
        <taxon>Eubacteriales</taxon>
        <taxon>Peptococcaceae</taxon>
        <taxon>Desulfofarcimen</taxon>
    </lineage>
</organism>